<dbReference type="InterPro" id="IPR024409">
    <property type="entry name" value="DUF3833"/>
</dbReference>
<dbReference type="Proteomes" id="UP000004374">
    <property type="component" value="Unassembled WGS sequence"/>
</dbReference>
<organism evidence="2 3">
    <name type="scientific">Rheinheimera nanhaiensis E407-8</name>
    <dbReference type="NCBI Taxonomy" id="562729"/>
    <lineage>
        <taxon>Bacteria</taxon>
        <taxon>Pseudomonadati</taxon>
        <taxon>Pseudomonadota</taxon>
        <taxon>Gammaproteobacteria</taxon>
        <taxon>Chromatiales</taxon>
        <taxon>Chromatiaceae</taxon>
        <taxon>Rheinheimera</taxon>
    </lineage>
</organism>
<dbReference type="OrthoDB" id="5296954at2"/>
<protein>
    <submittedName>
        <fullName evidence="2">Lipoprotein</fullName>
    </submittedName>
</protein>
<keyword evidence="1" id="KW-0732">Signal</keyword>
<dbReference type="AlphaFoldDB" id="I1DSY9"/>
<dbReference type="RefSeq" id="WP_008217677.1">
    <property type="nucleotide sequence ID" value="NZ_BAFK01000001.1"/>
</dbReference>
<keyword evidence="3" id="KW-1185">Reference proteome</keyword>
<feature type="chain" id="PRO_5003638863" evidence="1">
    <location>
        <begin position="23"/>
        <end position="193"/>
    </location>
</feature>
<dbReference type="STRING" id="562729.RNAN_0130"/>
<reference evidence="2 3" key="1">
    <citation type="journal article" date="2012" name="J. Bacteriol.">
        <title>Genome Sequence of the Protease-Producing Bacterium Rheinheimera nanhaiensis E407-8T, Isolated from Deep-Sea Sediment of the South China Sea.</title>
        <authorList>
            <person name="Zhang X.-Y."/>
            <person name="Zhang Y.-J."/>
            <person name="Qin Q.-L."/>
            <person name="Xie B.-B."/>
            <person name="Chen X.-L."/>
            <person name="Zhou B.-C."/>
            <person name="Zhang Y.-Z."/>
        </authorList>
    </citation>
    <scope>NUCLEOTIDE SEQUENCE [LARGE SCALE GENOMIC DNA]</scope>
    <source>
        <strain evidence="2 3">E407-8</strain>
    </source>
</reference>
<sequence length="193" mass="21578">MQKPAILLAAVLLSGCSQSVTDYVNETPKLKLDQFFQGQSRAWGVLHDWRGKQSVRFTAELCGSWQGDNGDLYELFYFSDGRIEQRHWQLKQNADGSISGSAGDVIGEATGQLAGNSLYWEYTLRVPYDGDTLDVKVKDWLYLVDEQNLLNRSTLHKFGVTVGELTLSIQQQDTNADCAPLQQKIKQLVSNAS</sequence>
<accession>I1DSY9</accession>
<keyword evidence="2" id="KW-0449">Lipoprotein</keyword>
<dbReference type="Pfam" id="PF12915">
    <property type="entry name" value="DUF3833"/>
    <property type="match status" value="1"/>
</dbReference>
<dbReference type="PROSITE" id="PS51257">
    <property type="entry name" value="PROKAR_LIPOPROTEIN"/>
    <property type="match status" value="1"/>
</dbReference>
<comment type="caution">
    <text evidence="2">The sequence shown here is derived from an EMBL/GenBank/DDBJ whole genome shotgun (WGS) entry which is preliminary data.</text>
</comment>
<evidence type="ECO:0000313" key="2">
    <source>
        <dbReference type="EMBL" id="GAB57167.1"/>
    </source>
</evidence>
<feature type="signal peptide" evidence="1">
    <location>
        <begin position="1"/>
        <end position="22"/>
    </location>
</feature>
<evidence type="ECO:0000256" key="1">
    <source>
        <dbReference type="SAM" id="SignalP"/>
    </source>
</evidence>
<proteinExistence type="predicted"/>
<gene>
    <name evidence="2" type="ORF">RNAN_0130</name>
</gene>
<name>I1DSY9_9GAMM</name>
<dbReference type="EMBL" id="BAFK01000001">
    <property type="protein sequence ID" value="GAB57167.1"/>
    <property type="molecule type" value="Genomic_DNA"/>
</dbReference>
<evidence type="ECO:0000313" key="3">
    <source>
        <dbReference type="Proteomes" id="UP000004374"/>
    </source>
</evidence>